<dbReference type="GO" id="GO:0005789">
    <property type="term" value="C:endoplasmic reticulum membrane"/>
    <property type="evidence" value="ECO:0007669"/>
    <property type="project" value="UniProtKB-SubCell"/>
</dbReference>
<dbReference type="OMA" id="CDINFEQ"/>
<evidence type="ECO:0000256" key="6">
    <source>
        <dbReference type="ARBA" id="ARBA00022692"/>
    </source>
</evidence>
<dbReference type="InterPro" id="IPR056780">
    <property type="entry name" value="Renin_r_C"/>
</dbReference>
<dbReference type="Pfam" id="PF25294">
    <property type="entry name" value="RENR_N"/>
    <property type="match status" value="1"/>
</dbReference>
<dbReference type="PANTHER" id="PTHR13351:SF1">
    <property type="entry name" value="RENIN RECEPTOR"/>
    <property type="match status" value="1"/>
</dbReference>
<keyword evidence="26" id="KW-1185">Reference proteome</keyword>
<dbReference type="Ensembl" id="ENSEBUT00000013031.1">
    <property type="protein sequence ID" value="ENSEBUP00000012456.1"/>
    <property type="gene ID" value="ENSEBUG00000007924.1"/>
</dbReference>
<evidence type="ECO:0000256" key="7">
    <source>
        <dbReference type="ARBA" id="ARBA00022729"/>
    </source>
</evidence>
<organism evidence="25 26">
    <name type="scientific">Eptatretus burgeri</name>
    <name type="common">Inshore hagfish</name>
    <dbReference type="NCBI Taxonomy" id="7764"/>
    <lineage>
        <taxon>Eukaryota</taxon>
        <taxon>Metazoa</taxon>
        <taxon>Chordata</taxon>
        <taxon>Craniata</taxon>
        <taxon>Vertebrata</taxon>
        <taxon>Cyclostomata</taxon>
        <taxon>Myxini</taxon>
        <taxon>Myxiniformes</taxon>
        <taxon>Myxinidae</taxon>
        <taxon>Eptatretinae</taxon>
        <taxon>Eptatretus</taxon>
    </lineage>
</organism>
<dbReference type="GeneTree" id="ENSGT00390000008856"/>
<accession>A0A8C4QB67</accession>
<proteinExistence type="predicted"/>
<dbReference type="PANTHER" id="PTHR13351">
    <property type="entry name" value="RENIN RECEPTOR"/>
    <property type="match status" value="1"/>
</dbReference>
<dbReference type="GO" id="GO:0000421">
    <property type="term" value="C:autophagosome membrane"/>
    <property type="evidence" value="ECO:0007669"/>
    <property type="project" value="UniProtKB-SubCell"/>
</dbReference>
<evidence type="ECO:0000256" key="19">
    <source>
        <dbReference type="ARBA" id="ARBA00045569"/>
    </source>
</evidence>
<feature type="domain" description="Renin receptor N-terminal" evidence="24">
    <location>
        <begin position="25"/>
        <end position="108"/>
    </location>
</feature>
<evidence type="ECO:0000256" key="18">
    <source>
        <dbReference type="ARBA" id="ARBA00032473"/>
    </source>
</evidence>
<dbReference type="GO" id="GO:0005765">
    <property type="term" value="C:lysosomal membrane"/>
    <property type="evidence" value="ECO:0007669"/>
    <property type="project" value="UniProtKB-SubCell"/>
</dbReference>
<evidence type="ECO:0000256" key="9">
    <source>
        <dbReference type="ARBA" id="ARBA00022989"/>
    </source>
</evidence>
<evidence type="ECO:0000256" key="10">
    <source>
        <dbReference type="ARBA" id="ARBA00023136"/>
    </source>
</evidence>
<keyword evidence="5" id="KW-0165">Cleavage on pair of basic residues</keyword>
<feature type="transmembrane region" description="Helical" evidence="21">
    <location>
        <begin position="234"/>
        <end position="258"/>
    </location>
</feature>
<evidence type="ECO:0000256" key="13">
    <source>
        <dbReference type="ARBA" id="ARBA00029429"/>
    </source>
</evidence>
<dbReference type="GO" id="GO:0030665">
    <property type="term" value="C:clathrin-coated vesicle membrane"/>
    <property type="evidence" value="ECO:0007669"/>
    <property type="project" value="UniProtKB-SubCell"/>
</dbReference>
<protein>
    <recommendedName>
        <fullName evidence="3">Renin receptor</fullName>
    </recommendedName>
    <alternativeName>
        <fullName evidence="18">ATPase H(+)-transporting lysosomal accessory protein 2</fullName>
    </alternativeName>
    <alternativeName>
        <fullName evidence="17">ATPase H(+)-transporting lysosomal-interacting protein 2</fullName>
    </alternativeName>
    <alternativeName>
        <fullName evidence="16">Renin/prorenin receptor</fullName>
    </alternativeName>
</protein>
<evidence type="ECO:0000256" key="15">
    <source>
        <dbReference type="ARBA" id="ARBA00029432"/>
    </source>
</evidence>
<dbReference type="AlphaFoldDB" id="A0A8C4QB67"/>
<keyword evidence="9 21" id="KW-1133">Transmembrane helix</keyword>
<dbReference type="InterPro" id="IPR057318">
    <property type="entry name" value="RENR_N"/>
</dbReference>
<feature type="signal peptide" evidence="22">
    <location>
        <begin position="1"/>
        <end position="25"/>
    </location>
</feature>
<evidence type="ECO:0000256" key="12">
    <source>
        <dbReference type="ARBA" id="ARBA00029428"/>
    </source>
</evidence>
<evidence type="ECO:0000256" key="5">
    <source>
        <dbReference type="ARBA" id="ARBA00022685"/>
    </source>
</evidence>
<feature type="transmembrane region" description="Helical" evidence="21">
    <location>
        <begin position="148"/>
        <end position="167"/>
    </location>
</feature>
<comment type="subunit">
    <text evidence="20">Interacts with renin. Accessory component of the multisubunit proton-transporting vacuolar (V)-ATPase protein pump. Interacts (via N-terminus) with ATP6AP1 (via N-terminus). Interacts with ATP6V0D1; ATP6V0D1 is a V-ATPase complex subunit and the interaction promotes V-ATPase complex assembly. Interacts with TMEM9; TMEM9 is a V-ATPase assembly regulator and the interaction induces the interaction with ATP6V0D1. Interacts with VMA21 (via N-terminus); VMA21 is a V-ATPase accessory component.</text>
</comment>
<evidence type="ECO:0000256" key="17">
    <source>
        <dbReference type="ARBA" id="ARBA00031536"/>
    </source>
</evidence>
<keyword evidence="6 21" id="KW-0812">Transmembrane</keyword>
<dbReference type="GO" id="GO:0038023">
    <property type="term" value="F:signaling receptor activity"/>
    <property type="evidence" value="ECO:0007669"/>
    <property type="project" value="InterPro"/>
</dbReference>
<name>A0A8C4QB67_EPTBU</name>
<evidence type="ECO:0000256" key="14">
    <source>
        <dbReference type="ARBA" id="ARBA00029430"/>
    </source>
</evidence>
<evidence type="ECO:0000256" key="2">
    <source>
        <dbReference type="ARBA" id="ARBA00004352"/>
    </source>
</evidence>
<comment type="subcellular location">
    <subcellularLocation>
        <location evidence="13">Cell projection</location>
        <location evidence="13">Dendritic spine membrane</location>
        <topology evidence="13">Single-pass type I membrane protein</topology>
    </subcellularLocation>
    <subcellularLocation>
        <location evidence="15">Cytoplasmic vesicle</location>
        <location evidence="15">Autophagosome membrane</location>
        <topology evidence="15">Single-pass type I membrane protein</topology>
    </subcellularLocation>
    <subcellularLocation>
        <location evidence="14">Cytoplasmic vesicle</location>
        <location evidence="14">Clathrin-coated vesicle membrane</location>
        <topology evidence="14">Single-pass type I membrane protein</topology>
    </subcellularLocation>
    <subcellularLocation>
        <location evidence="12">Cytoplasmic vesicle</location>
        <location evidence="12">Secretory vesicle</location>
        <location evidence="12">Synaptic vesicle membrane</location>
        <topology evidence="12">Single-pass type I membrane protein</topology>
    </subcellularLocation>
    <subcellularLocation>
        <location evidence="1">Endoplasmic reticulum membrane</location>
        <topology evidence="1">Single-pass type I membrane protein</topology>
    </subcellularLocation>
    <subcellularLocation>
        <location evidence="2">Lysosome membrane</location>
        <topology evidence="2">Single-pass type I membrane protein</topology>
    </subcellularLocation>
</comment>
<evidence type="ECO:0000256" key="4">
    <source>
        <dbReference type="ARBA" id="ARBA00022475"/>
    </source>
</evidence>
<evidence type="ECO:0000256" key="16">
    <source>
        <dbReference type="ARBA" id="ARBA00030875"/>
    </source>
</evidence>
<keyword evidence="8" id="KW-0256">Endoplasmic reticulum</keyword>
<evidence type="ECO:0000313" key="25">
    <source>
        <dbReference type="Ensembl" id="ENSEBUP00000012456.1"/>
    </source>
</evidence>
<evidence type="ECO:0000256" key="8">
    <source>
        <dbReference type="ARBA" id="ARBA00022824"/>
    </source>
</evidence>
<evidence type="ECO:0000256" key="22">
    <source>
        <dbReference type="SAM" id="SignalP"/>
    </source>
</evidence>
<evidence type="ECO:0000256" key="11">
    <source>
        <dbReference type="ARBA" id="ARBA00023170"/>
    </source>
</evidence>
<evidence type="ECO:0000256" key="21">
    <source>
        <dbReference type="SAM" id="Phobius"/>
    </source>
</evidence>
<evidence type="ECO:0000259" key="23">
    <source>
        <dbReference type="Pfam" id="PF07850"/>
    </source>
</evidence>
<evidence type="ECO:0000259" key="24">
    <source>
        <dbReference type="Pfam" id="PF25294"/>
    </source>
</evidence>
<evidence type="ECO:0000256" key="3">
    <source>
        <dbReference type="ARBA" id="ARBA00014237"/>
    </source>
</evidence>
<dbReference type="Pfam" id="PF07850">
    <property type="entry name" value="Renin_r"/>
    <property type="match status" value="1"/>
</dbReference>
<feature type="chain" id="PRO_5034019154" description="Renin receptor" evidence="22">
    <location>
        <begin position="26"/>
        <end position="279"/>
    </location>
</feature>
<reference evidence="25" key="1">
    <citation type="submission" date="2025-08" db="UniProtKB">
        <authorList>
            <consortium name="Ensembl"/>
        </authorList>
    </citation>
    <scope>IDENTIFICATION</scope>
</reference>
<keyword evidence="10 21" id="KW-0472">Membrane</keyword>
<feature type="domain" description="Renin receptor-like C-terminal transmembrane spanning segment" evidence="23">
    <location>
        <begin position="223"/>
        <end position="277"/>
    </location>
</feature>
<sequence length="279" mass="30826">MTFSHLPFLLGLLGHLVFCLPGAWCDTFYIAKAPSSVMFDPKAGQLPGDRLGDVVAMAMGFSVEEPLHWPGLLAGDLFNRPKGAFLVTVATSRPLPFPREVISYPATNVLFLQGPHITTLCAHTMQNPTALTNNINLKQLVKSGRIVYMKYILFVLLDGAYLLRLWFTDASPALVSVSLTGLAAVERLHGDKAKPTFDARQLLVTRITEVCSRSLIFTKVDPKLGYEYSSNYSVIFNICLWLCILLLLALILIAYSLASMDPGSDSLIYRVSSQRLKLE</sequence>
<evidence type="ECO:0000256" key="20">
    <source>
        <dbReference type="ARBA" id="ARBA00046601"/>
    </source>
</evidence>
<evidence type="ECO:0000256" key="1">
    <source>
        <dbReference type="ARBA" id="ARBA00004115"/>
    </source>
</evidence>
<dbReference type="GO" id="GO:0009897">
    <property type="term" value="C:external side of plasma membrane"/>
    <property type="evidence" value="ECO:0007669"/>
    <property type="project" value="TreeGrafter"/>
</dbReference>
<comment type="function">
    <text evidence="19">Multifunctional protein which functions as a renin, prorenin cellular receptor and is involved in the assembly of the lysosomal proton-transporting V-type ATPase (V-ATPase) and the acidification of the endo-lysosomal system. May mediate renin-dependent cellular responses by activating ERK1 and ERK2. By increasing the catalytic efficiency of renin in AGT/angiotensinogen conversion to angiotensin I, may also play a role in the renin-angiotensin system (RAS). Through its function in V-type ATPase (v-ATPase) assembly and acidification of the lysosome it regulates protein degradation and may control different signaling pathways important for proper brain development, synapse morphology and synaptic transmission.</text>
</comment>
<dbReference type="InterPro" id="IPR012493">
    <property type="entry name" value="Renin_rcpt"/>
</dbReference>
<evidence type="ECO:0000313" key="26">
    <source>
        <dbReference type="Proteomes" id="UP000694388"/>
    </source>
</evidence>
<dbReference type="GO" id="GO:0030672">
    <property type="term" value="C:synaptic vesicle membrane"/>
    <property type="evidence" value="ECO:0007669"/>
    <property type="project" value="UniProtKB-SubCell"/>
</dbReference>
<reference evidence="25" key="2">
    <citation type="submission" date="2025-09" db="UniProtKB">
        <authorList>
            <consortium name="Ensembl"/>
        </authorList>
    </citation>
    <scope>IDENTIFICATION</scope>
</reference>
<keyword evidence="11" id="KW-0675">Receptor</keyword>
<keyword evidence="4" id="KW-1003">Cell membrane</keyword>
<dbReference type="GO" id="GO:0032591">
    <property type="term" value="C:dendritic spine membrane"/>
    <property type="evidence" value="ECO:0007669"/>
    <property type="project" value="UniProtKB-SubCell"/>
</dbReference>
<dbReference type="Proteomes" id="UP000694388">
    <property type="component" value="Unplaced"/>
</dbReference>
<keyword evidence="7 22" id="KW-0732">Signal</keyword>
<dbReference type="GO" id="GO:0030177">
    <property type="term" value="P:positive regulation of Wnt signaling pathway"/>
    <property type="evidence" value="ECO:0007669"/>
    <property type="project" value="TreeGrafter"/>
</dbReference>